<dbReference type="Proteomes" id="UP000217763">
    <property type="component" value="Chromosome"/>
</dbReference>
<dbReference type="Pfam" id="PF20398">
    <property type="entry name" value="DUF6691"/>
    <property type="match status" value="1"/>
</dbReference>
<reference evidence="2" key="1">
    <citation type="submission" date="2015-09" db="EMBL/GenBank/DDBJ databases">
        <authorList>
            <person name="Shao Z."/>
            <person name="Wang L."/>
        </authorList>
    </citation>
    <scope>NUCLEOTIDE SEQUENCE [LARGE SCALE GENOMIC DNA]</scope>
    <source>
        <strain evidence="2">F13-1</strain>
    </source>
</reference>
<evidence type="ECO:0000313" key="2">
    <source>
        <dbReference type="Proteomes" id="UP000217763"/>
    </source>
</evidence>
<accession>A0A231N3I3</accession>
<proteinExistence type="predicted"/>
<sequence length="147" mass="14843">MLMLIALLSGGLFGLGLVVSGMIDPAKVLGFLNLFGDWDPSLVLVMGGALAVFTPGYLLWRKGHDRCVLGTELPKVPAPTIDARLVGGALIFGIGWGLAGICPGPAIGLAGSLQWQAGLFIAAMVAGFWLAGRLTAAGGTAAGSGKP</sequence>
<dbReference type="OrthoDB" id="9790409at2"/>
<dbReference type="EMBL" id="CP012621">
    <property type="protein sequence ID" value="ATG73346.1"/>
    <property type="molecule type" value="Genomic_DNA"/>
</dbReference>
<name>A0A231N3I3_9GAMM</name>
<dbReference type="InterPro" id="IPR046513">
    <property type="entry name" value="DUF6691"/>
</dbReference>
<dbReference type="KEGG" id="zdf:AN401_05275"/>
<protein>
    <submittedName>
        <fullName evidence="1">Uncharacterized protein</fullName>
    </submittedName>
</protein>
<organism evidence="1 2">
    <name type="scientific">Zobellella denitrificans</name>
    <dbReference type="NCBI Taxonomy" id="347534"/>
    <lineage>
        <taxon>Bacteria</taxon>
        <taxon>Pseudomonadati</taxon>
        <taxon>Pseudomonadota</taxon>
        <taxon>Gammaproteobacteria</taxon>
        <taxon>Aeromonadales</taxon>
        <taxon>Aeromonadaceae</taxon>
        <taxon>Zobellella</taxon>
    </lineage>
</organism>
<gene>
    <name evidence="1" type="ORF">AN401_05275</name>
</gene>
<evidence type="ECO:0000313" key="1">
    <source>
        <dbReference type="EMBL" id="ATG73346.1"/>
    </source>
</evidence>
<dbReference type="AlphaFoldDB" id="A0A231N3I3"/>
<keyword evidence="2" id="KW-1185">Reference proteome</keyword>
<dbReference type="RefSeq" id="WP_094038056.1">
    <property type="nucleotide sequence ID" value="NZ_CP012621.1"/>
</dbReference>